<evidence type="ECO:0000313" key="3">
    <source>
        <dbReference type="EMBL" id="GMR40687.1"/>
    </source>
</evidence>
<keyword evidence="2" id="KW-1133">Transmembrane helix</keyword>
<evidence type="ECO:0000256" key="1">
    <source>
        <dbReference type="SAM" id="MobiDB-lite"/>
    </source>
</evidence>
<reference evidence="4" key="1">
    <citation type="submission" date="2022-10" db="EMBL/GenBank/DDBJ databases">
        <title>Genome assembly of Pristionchus species.</title>
        <authorList>
            <person name="Yoshida K."/>
            <person name="Sommer R.J."/>
        </authorList>
    </citation>
    <scope>NUCLEOTIDE SEQUENCE [LARGE SCALE GENOMIC DNA]</scope>
    <source>
        <strain evidence="4">RS5460</strain>
    </source>
</reference>
<sequence>MYVQYFARNVKLYRFFFRSQPYSGGSIVTDILNFPLLYRTFPYLLPMLTLLTIAHLMIRREELPRLHRGRQDRKRRRLHQQQHQHQQELRQHQKLAKEALQQVRHARRHQQRLRRRQQRHIQRHFWAAVAPGA</sequence>
<accession>A0AAN4ZGD4</accession>
<dbReference type="AlphaFoldDB" id="A0AAN4ZGD4"/>
<gene>
    <name evidence="3" type="ORF">PMAYCL1PPCAC_10882</name>
</gene>
<comment type="caution">
    <text evidence="3">The sequence shown here is derived from an EMBL/GenBank/DDBJ whole genome shotgun (WGS) entry which is preliminary data.</text>
</comment>
<organism evidence="3 4">
    <name type="scientific">Pristionchus mayeri</name>
    <dbReference type="NCBI Taxonomy" id="1317129"/>
    <lineage>
        <taxon>Eukaryota</taxon>
        <taxon>Metazoa</taxon>
        <taxon>Ecdysozoa</taxon>
        <taxon>Nematoda</taxon>
        <taxon>Chromadorea</taxon>
        <taxon>Rhabditida</taxon>
        <taxon>Rhabditina</taxon>
        <taxon>Diplogasteromorpha</taxon>
        <taxon>Diplogasteroidea</taxon>
        <taxon>Neodiplogasteridae</taxon>
        <taxon>Pristionchus</taxon>
    </lineage>
</organism>
<protein>
    <submittedName>
        <fullName evidence="3">Uncharacterized protein</fullName>
    </submittedName>
</protein>
<evidence type="ECO:0000256" key="2">
    <source>
        <dbReference type="SAM" id="Phobius"/>
    </source>
</evidence>
<name>A0AAN4ZGD4_9BILA</name>
<proteinExistence type="predicted"/>
<keyword evidence="2" id="KW-0472">Membrane</keyword>
<evidence type="ECO:0000313" key="4">
    <source>
        <dbReference type="Proteomes" id="UP001328107"/>
    </source>
</evidence>
<dbReference type="EMBL" id="BTRK01000003">
    <property type="protein sequence ID" value="GMR40687.1"/>
    <property type="molecule type" value="Genomic_DNA"/>
</dbReference>
<dbReference type="Proteomes" id="UP001328107">
    <property type="component" value="Unassembled WGS sequence"/>
</dbReference>
<feature type="compositionally biased region" description="Basic residues" evidence="1">
    <location>
        <begin position="67"/>
        <end position="82"/>
    </location>
</feature>
<feature type="region of interest" description="Disordered" evidence="1">
    <location>
        <begin position="67"/>
        <end position="86"/>
    </location>
</feature>
<keyword evidence="4" id="KW-1185">Reference proteome</keyword>
<feature type="transmembrane region" description="Helical" evidence="2">
    <location>
        <begin position="40"/>
        <end position="58"/>
    </location>
</feature>
<keyword evidence="2" id="KW-0812">Transmembrane</keyword>